<feature type="transmembrane region" description="Helical" evidence="1">
    <location>
        <begin position="128"/>
        <end position="151"/>
    </location>
</feature>
<feature type="transmembrane region" description="Helical" evidence="1">
    <location>
        <begin position="45"/>
        <end position="64"/>
    </location>
</feature>
<protein>
    <submittedName>
        <fullName evidence="3">Uncharacterized membrane protein YccF, DUF307 family</fullName>
    </submittedName>
</protein>
<dbReference type="InterPro" id="IPR005185">
    <property type="entry name" value="YccF"/>
</dbReference>
<evidence type="ECO:0000256" key="1">
    <source>
        <dbReference type="SAM" id="Phobius"/>
    </source>
</evidence>
<dbReference type="InterPro" id="IPR052937">
    <property type="entry name" value="Inner_membrane_protein"/>
</dbReference>
<dbReference type="PANTHER" id="PTHR42903">
    <property type="entry name" value="INNER MEMBRANE PROTEIN YCCF"/>
    <property type="match status" value="1"/>
</dbReference>
<keyword evidence="4" id="KW-1185">Reference proteome</keyword>
<dbReference type="EMBL" id="FNOK01000022">
    <property type="protein sequence ID" value="SDY22569.1"/>
    <property type="molecule type" value="Genomic_DNA"/>
</dbReference>
<keyword evidence="1" id="KW-0812">Transmembrane</keyword>
<dbReference type="NCBIfam" id="NF008740">
    <property type="entry name" value="PRK11770.1-2"/>
    <property type="match status" value="1"/>
</dbReference>
<name>A0A1H3I5V4_9PSEU</name>
<gene>
    <name evidence="3" type="ORF">SAMN05216215_102231</name>
</gene>
<sequence>MHVSCRHGSTTHARSLTWPNTGSTLIHYLGSAAGLAAWHRGGMRLLLNIIWLVLCGFWMAFGYAVAGVVLAITIIGIPFSIASFRMANFALWPFGRRLIDEPTSGAMAGIGNILWLVLAGWWLALGHIFTGIALCVTIVGIPLGIANFKLVPVSLLPLGKRIVDADDVYAFMRSK</sequence>
<dbReference type="AlphaFoldDB" id="A0A1H3I5V4"/>
<keyword evidence="1" id="KW-0472">Membrane</keyword>
<feature type="domain" description="Inner membrane component" evidence="2">
    <location>
        <begin position="46"/>
        <end position="96"/>
    </location>
</feature>
<evidence type="ECO:0000259" key="2">
    <source>
        <dbReference type="Pfam" id="PF03733"/>
    </source>
</evidence>
<organism evidence="3 4">
    <name type="scientific">Saccharopolyspora shandongensis</name>
    <dbReference type="NCBI Taxonomy" id="418495"/>
    <lineage>
        <taxon>Bacteria</taxon>
        <taxon>Bacillati</taxon>
        <taxon>Actinomycetota</taxon>
        <taxon>Actinomycetes</taxon>
        <taxon>Pseudonocardiales</taxon>
        <taxon>Pseudonocardiaceae</taxon>
        <taxon>Saccharopolyspora</taxon>
    </lineage>
</organism>
<reference evidence="4" key="1">
    <citation type="submission" date="2016-10" db="EMBL/GenBank/DDBJ databases">
        <authorList>
            <person name="Varghese N."/>
            <person name="Submissions S."/>
        </authorList>
    </citation>
    <scope>NUCLEOTIDE SEQUENCE [LARGE SCALE GENOMIC DNA]</scope>
    <source>
        <strain evidence="4">CGMCC 4.3530</strain>
    </source>
</reference>
<feature type="transmembrane region" description="Helical" evidence="1">
    <location>
        <begin position="70"/>
        <end position="92"/>
    </location>
</feature>
<feature type="transmembrane region" description="Helical" evidence="1">
    <location>
        <begin position="104"/>
        <end position="122"/>
    </location>
</feature>
<feature type="domain" description="Inner membrane component" evidence="2">
    <location>
        <begin position="110"/>
        <end position="160"/>
    </location>
</feature>
<keyword evidence="1" id="KW-1133">Transmembrane helix</keyword>
<proteinExistence type="predicted"/>
<accession>A0A1H3I5V4</accession>
<dbReference type="Pfam" id="PF03733">
    <property type="entry name" value="YccF"/>
    <property type="match status" value="2"/>
</dbReference>
<evidence type="ECO:0000313" key="4">
    <source>
        <dbReference type="Proteomes" id="UP000199529"/>
    </source>
</evidence>
<evidence type="ECO:0000313" key="3">
    <source>
        <dbReference type="EMBL" id="SDY22569.1"/>
    </source>
</evidence>
<dbReference type="GO" id="GO:0005886">
    <property type="term" value="C:plasma membrane"/>
    <property type="evidence" value="ECO:0007669"/>
    <property type="project" value="TreeGrafter"/>
</dbReference>
<dbReference type="PANTHER" id="PTHR42903:SF1">
    <property type="entry name" value="INNER MEMBRANE PROTEIN YCCF"/>
    <property type="match status" value="1"/>
</dbReference>
<dbReference type="STRING" id="418495.SAMN05216215_102231"/>
<dbReference type="Proteomes" id="UP000199529">
    <property type="component" value="Unassembled WGS sequence"/>
</dbReference>